<evidence type="ECO:0000313" key="2">
    <source>
        <dbReference type="EMBL" id="PKI71974.1"/>
    </source>
</evidence>
<protein>
    <submittedName>
        <fullName evidence="2">Uncharacterized protein</fullName>
    </submittedName>
</protein>
<reference evidence="2 3" key="1">
    <citation type="submission" date="2017-11" db="EMBL/GenBank/DDBJ databases">
        <title>De-novo sequencing of pomegranate (Punica granatum L.) genome.</title>
        <authorList>
            <person name="Akparov Z."/>
            <person name="Amiraslanov A."/>
            <person name="Hajiyeva S."/>
            <person name="Abbasov M."/>
            <person name="Kaur K."/>
            <person name="Hamwieh A."/>
            <person name="Solovyev V."/>
            <person name="Salamov A."/>
            <person name="Braich B."/>
            <person name="Kosarev P."/>
            <person name="Mahmoud A."/>
            <person name="Hajiyev E."/>
            <person name="Babayeva S."/>
            <person name="Izzatullayeva V."/>
            <person name="Mammadov A."/>
            <person name="Mammadov A."/>
            <person name="Sharifova S."/>
            <person name="Ojaghi J."/>
            <person name="Eynullazada K."/>
            <person name="Bayramov B."/>
            <person name="Abdulazimova A."/>
            <person name="Shahmuradov I."/>
        </authorList>
    </citation>
    <scope>NUCLEOTIDE SEQUENCE [LARGE SCALE GENOMIC DNA]</scope>
    <source>
        <strain evidence="3">cv. AG2017</strain>
        <tissue evidence="2">Leaf</tissue>
    </source>
</reference>
<dbReference type="Proteomes" id="UP000233551">
    <property type="component" value="Unassembled WGS sequence"/>
</dbReference>
<comment type="caution">
    <text evidence="2">The sequence shown here is derived from an EMBL/GenBank/DDBJ whole genome shotgun (WGS) entry which is preliminary data.</text>
</comment>
<feature type="region of interest" description="Disordered" evidence="1">
    <location>
        <begin position="1"/>
        <end position="144"/>
    </location>
</feature>
<proteinExistence type="predicted"/>
<gene>
    <name evidence="2" type="ORF">CRG98_007657</name>
</gene>
<dbReference type="EMBL" id="PGOL01000346">
    <property type="protein sequence ID" value="PKI71974.1"/>
    <property type="molecule type" value="Genomic_DNA"/>
</dbReference>
<sequence>MKRKLGPPRWSRCKEVGYRKTSCKANLGDGDSGDATEEARSSHVPIDGDSSVVGDGANDASALATKETRPSHVPSDGDSTATGDGANDASAAAHEGHFDSIPPQSKPQPAQPSQTGHHTTHGRATNAREKESSRTVYNPKVEGR</sequence>
<organism evidence="2 3">
    <name type="scientific">Punica granatum</name>
    <name type="common">Pomegranate</name>
    <dbReference type="NCBI Taxonomy" id="22663"/>
    <lineage>
        <taxon>Eukaryota</taxon>
        <taxon>Viridiplantae</taxon>
        <taxon>Streptophyta</taxon>
        <taxon>Embryophyta</taxon>
        <taxon>Tracheophyta</taxon>
        <taxon>Spermatophyta</taxon>
        <taxon>Magnoliopsida</taxon>
        <taxon>eudicotyledons</taxon>
        <taxon>Gunneridae</taxon>
        <taxon>Pentapetalae</taxon>
        <taxon>rosids</taxon>
        <taxon>malvids</taxon>
        <taxon>Myrtales</taxon>
        <taxon>Lythraceae</taxon>
        <taxon>Punica</taxon>
    </lineage>
</organism>
<evidence type="ECO:0000313" key="3">
    <source>
        <dbReference type="Proteomes" id="UP000233551"/>
    </source>
</evidence>
<dbReference type="AlphaFoldDB" id="A0A2I0KU29"/>
<evidence type="ECO:0000256" key="1">
    <source>
        <dbReference type="SAM" id="MobiDB-lite"/>
    </source>
</evidence>
<accession>A0A2I0KU29</accession>
<keyword evidence="3" id="KW-1185">Reference proteome</keyword>
<name>A0A2I0KU29_PUNGR</name>